<evidence type="ECO:0000259" key="6">
    <source>
        <dbReference type="PROSITE" id="PS50929"/>
    </source>
</evidence>
<dbReference type="InterPro" id="IPR039421">
    <property type="entry name" value="Type_1_exporter"/>
</dbReference>
<evidence type="ECO:0000256" key="4">
    <source>
        <dbReference type="ARBA" id="ARBA00023136"/>
    </source>
</evidence>
<keyword evidence="8" id="KW-1185">Reference proteome</keyword>
<dbReference type="PANTHER" id="PTHR24222">
    <property type="entry name" value="ABC TRANSPORTER B FAMILY"/>
    <property type="match status" value="1"/>
</dbReference>
<dbReference type="GO" id="GO:0005524">
    <property type="term" value="F:ATP binding"/>
    <property type="evidence" value="ECO:0007669"/>
    <property type="project" value="UniProtKB-KW"/>
</dbReference>
<evidence type="ECO:0000313" key="8">
    <source>
        <dbReference type="Proteomes" id="UP000037510"/>
    </source>
</evidence>
<protein>
    <submittedName>
        <fullName evidence="7">ATP-binding cassette sub-family B member 2</fullName>
    </submittedName>
</protein>
<dbReference type="Gene3D" id="1.20.1560.10">
    <property type="entry name" value="ABC transporter type 1, transmembrane domain"/>
    <property type="match status" value="1"/>
</dbReference>
<dbReference type="InterPro" id="IPR036640">
    <property type="entry name" value="ABC1_TM_sf"/>
</dbReference>
<keyword evidence="7" id="KW-0067">ATP-binding</keyword>
<evidence type="ECO:0000256" key="5">
    <source>
        <dbReference type="SAM" id="Phobius"/>
    </source>
</evidence>
<dbReference type="Pfam" id="PF00664">
    <property type="entry name" value="ABC_membrane"/>
    <property type="match status" value="1"/>
</dbReference>
<dbReference type="AlphaFoldDB" id="A0A0L7LLP0"/>
<reference evidence="7 8" key="1">
    <citation type="journal article" date="2015" name="Genome Biol. Evol.">
        <title>The genome of winter moth (Operophtera brumata) provides a genomic perspective on sexual dimorphism and phenology.</title>
        <authorList>
            <person name="Derks M.F."/>
            <person name="Smit S."/>
            <person name="Salis L."/>
            <person name="Schijlen E."/>
            <person name="Bossers A."/>
            <person name="Mateman C."/>
            <person name="Pijl A.S."/>
            <person name="de Ridder D."/>
            <person name="Groenen M.A."/>
            <person name="Visser M.E."/>
            <person name="Megens H.J."/>
        </authorList>
    </citation>
    <scope>NUCLEOTIDE SEQUENCE [LARGE SCALE GENOMIC DNA]</scope>
    <source>
        <strain evidence="7">WM2013NL</strain>
        <tissue evidence="7">Head and thorax</tissue>
    </source>
</reference>
<dbReference type="STRING" id="104452.A0A0L7LLP0"/>
<keyword evidence="3 5" id="KW-1133">Transmembrane helix</keyword>
<gene>
    <name evidence="7" type="ORF">OBRU01_06337</name>
</gene>
<dbReference type="InterPro" id="IPR011527">
    <property type="entry name" value="ABC1_TM_dom"/>
</dbReference>
<accession>A0A0L7LLP0</accession>
<organism evidence="7 8">
    <name type="scientific">Operophtera brumata</name>
    <name type="common">Winter moth</name>
    <name type="synonym">Phalaena brumata</name>
    <dbReference type="NCBI Taxonomy" id="104452"/>
    <lineage>
        <taxon>Eukaryota</taxon>
        <taxon>Metazoa</taxon>
        <taxon>Ecdysozoa</taxon>
        <taxon>Arthropoda</taxon>
        <taxon>Hexapoda</taxon>
        <taxon>Insecta</taxon>
        <taxon>Pterygota</taxon>
        <taxon>Neoptera</taxon>
        <taxon>Endopterygota</taxon>
        <taxon>Lepidoptera</taxon>
        <taxon>Glossata</taxon>
        <taxon>Ditrysia</taxon>
        <taxon>Geometroidea</taxon>
        <taxon>Geometridae</taxon>
        <taxon>Larentiinae</taxon>
        <taxon>Operophtera</taxon>
    </lineage>
</organism>
<feature type="domain" description="ABC transmembrane type-1" evidence="6">
    <location>
        <begin position="95"/>
        <end position="173"/>
    </location>
</feature>
<feature type="transmembrane region" description="Helical" evidence="5">
    <location>
        <begin position="110"/>
        <end position="130"/>
    </location>
</feature>
<dbReference type="GO" id="GO:0140359">
    <property type="term" value="F:ABC-type transporter activity"/>
    <property type="evidence" value="ECO:0007669"/>
    <property type="project" value="InterPro"/>
</dbReference>
<feature type="non-terminal residue" evidence="7">
    <location>
        <position position="173"/>
    </location>
</feature>
<keyword evidence="4 5" id="KW-0472">Membrane</keyword>
<evidence type="ECO:0000313" key="7">
    <source>
        <dbReference type="EMBL" id="KOB76121.1"/>
    </source>
</evidence>
<proteinExistence type="predicted"/>
<evidence type="ECO:0000256" key="1">
    <source>
        <dbReference type="ARBA" id="ARBA00004141"/>
    </source>
</evidence>
<dbReference type="Proteomes" id="UP000037510">
    <property type="component" value="Unassembled WGS sequence"/>
</dbReference>
<keyword evidence="2 5" id="KW-0812">Transmembrane</keyword>
<dbReference type="PANTHER" id="PTHR24222:SF76">
    <property type="entry name" value="MYCOBACTIN IMPORT ATP-BINDING_PERMEASE PROTEIN IRTB"/>
    <property type="match status" value="1"/>
</dbReference>
<dbReference type="GO" id="GO:0005886">
    <property type="term" value="C:plasma membrane"/>
    <property type="evidence" value="ECO:0007669"/>
    <property type="project" value="TreeGrafter"/>
</dbReference>
<comment type="subcellular location">
    <subcellularLocation>
        <location evidence="1">Membrane</location>
        <topology evidence="1">Multi-pass membrane protein</topology>
    </subcellularLocation>
</comment>
<evidence type="ECO:0000256" key="3">
    <source>
        <dbReference type="ARBA" id="ARBA00022989"/>
    </source>
</evidence>
<evidence type="ECO:0000256" key="2">
    <source>
        <dbReference type="ARBA" id="ARBA00022692"/>
    </source>
</evidence>
<dbReference type="SUPFAM" id="SSF90123">
    <property type="entry name" value="ABC transporter transmembrane region"/>
    <property type="match status" value="1"/>
</dbReference>
<keyword evidence="7" id="KW-0547">Nucleotide-binding</keyword>
<sequence length="173" mass="18397">MASLNGLFVPIGVIVYGEFTSLLIDRTVMTGTSTETLTISLFGGGRVLTNANAEENKKALIEDSQAFGIGCATAAFIQFLIGAVSVDLINYSALNDVEKLREGIGEKVAMLVYLVMSFVCAVVISFVYGWELTLIVLACTPLKAYSIAGVIAEEVLASIRTVVAFGGEDKEIK</sequence>
<dbReference type="PROSITE" id="PS50929">
    <property type="entry name" value="ABC_TM1F"/>
    <property type="match status" value="1"/>
</dbReference>
<comment type="caution">
    <text evidence="7">The sequence shown here is derived from an EMBL/GenBank/DDBJ whole genome shotgun (WGS) entry which is preliminary data.</text>
</comment>
<feature type="transmembrane region" description="Helical" evidence="5">
    <location>
        <begin position="66"/>
        <end position="89"/>
    </location>
</feature>
<dbReference type="EMBL" id="JTDY01000714">
    <property type="protein sequence ID" value="KOB76121.1"/>
    <property type="molecule type" value="Genomic_DNA"/>
</dbReference>
<name>A0A0L7LLP0_OPEBR</name>